<name>A0A2Z2NJB6_9GAMM</name>
<proteinExistence type="predicted"/>
<accession>A0A2Z2NJB6</accession>
<evidence type="ECO:0000313" key="2">
    <source>
        <dbReference type="EMBL" id="ASJ70161.1"/>
    </source>
</evidence>
<keyword evidence="3" id="KW-1185">Reference proteome</keyword>
<evidence type="ECO:0000313" key="3">
    <source>
        <dbReference type="Proteomes" id="UP000250079"/>
    </source>
</evidence>
<dbReference type="InterPro" id="IPR010987">
    <property type="entry name" value="Glutathione-S-Trfase_C-like"/>
</dbReference>
<dbReference type="AlphaFoldDB" id="A0A2Z2NJB6"/>
<dbReference type="PANTHER" id="PTHR44051:SF8">
    <property type="entry name" value="GLUTATHIONE S-TRANSFERASE GSTA"/>
    <property type="match status" value="1"/>
</dbReference>
<dbReference type="SUPFAM" id="SSF47616">
    <property type="entry name" value="GST C-terminal domain-like"/>
    <property type="match status" value="1"/>
</dbReference>
<sequence>MRPWLLLSYYPDRFSDTAADESNAQRRGNRRLGETWKVIDEQIADKQWLLGEQFSLADIYLFALTTWLRPSLGHPDIDQFPNVKRIADKVMQRPSVQLVYQDWIANPNY</sequence>
<dbReference type="InterPro" id="IPR004046">
    <property type="entry name" value="GST_C"/>
</dbReference>
<evidence type="ECO:0000259" key="1">
    <source>
        <dbReference type="PROSITE" id="PS50405"/>
    </source>
</evidence>
<dbReference type="PROSITE" id="PS50405">
    <property type="entry name" value="GST_CTER"/>
    <property type="match status" value="1"/>
</dbReference>
<dbReference type="KEGG" id="gai:IMCC3135_00150"/>
<dbReference type="Proteomes" id="UP000250079">
    <property type="component" value="Chromosome"/>
</dbReference>
<dbReference type="RefSeq" id="WP_205737841.1">
    <property type="nucleotide sequence ID" value="NZ_CP018632.1"/>
</dbReference>
<gene>
    <name evidence="2" type="ORF">IMCC3135_00150</name>
</gene>
<dbReference type="Gene3D" id="1.20.1050.10">
    <property type="match status" value="1"/>
</dbReference>
<dbReference type="PANTHER" id="PTHR44051">
    <property type="entry name" value="GLUTATHIONE S-TRANSFERASE-RELATED"/>
    <property type="match status" value="1"/>
</dbReference>
<dbReference type="EMBL" id="CP018632">
    <property type="protein sequence ID" value="ASJ70161.1"/>
    <property type="molecule type" value="Genomic_DNA"/>
</dbReference>
<organism evidence="2 3">
    <name type="scientific">Granulosicoccus antarcticus IMCC3135</name>
    <dbReference type="NCBI Taxonomy" id="1192854"/>
    <lineage>
        <taxon>Bacteria</taxon>
        <taxon>Pseudomonadati</taxon>
        <taxon>Pseudomonadota</taxon>
        <taxon>Gammaproteobacteria</taxon>
        <taxon>Chromatiales</taxon>
        <taxon>Granulosicoccaceae</taxon>
        <taxon>Granulosicoccus</taxon>
    </lineage>
</organism>
<reference evidence="2 3" key="1">
    <citation type="submission" date="2016-12" db="EMBL/GenBank/DDBJ databases">
        <authorList>
            <person name="Song W.-J."/>
            <person name="Kurnit D.M."/>
        </authorList>
    </citation>
    <scope>NUCLEOTIDE SEQUENCE [LARGE SCALE GENOMIC DNA]</scope>
    <source>
        <strain evidence="2 3">IMCC3135</strain>
    </source>
</reference>
<dbReference type="InterPro" id="IPR036282">
    <property type="entry name" value="Glutathione-S-Trfase_C_sf"/>
</dbReference>
<protein>
    <recommendedName>
        <fullName evidence="1">GST C-terminal domain-containing protein</fullName>
    </recommendedName>
</protein>
<dbReference type="Pfam" id="PF00043">
    <property type="entry name" value="GST_C"/>
    <property type="match status" value="1"/>
</dbReference>
<feature type="domain" description="GST C-terminal" evidence="1">
    <location>
        <begin position="1"/>
        <end position="109"/>
    </location>
</feature>